<accession>A0A7R9FZ28</accession>
<sequence>MQGRHYRGIQELAILNVVLVTKPHDLQELVNSESRVMLLYSTREEAIHILTAARDLFKITGENYVWVVTQSVIENLQTPYQFPVGMLVNWSLYSRPDFWHELNMDVLSMTFALEDTEKNIY</sequence>
<evidence type="ECO:0000313" key="1">
    <source>
        <dbReference type="EMBL" id="CAD7259667.1"/>
    </source>
</evidence>
<dbReference type="EMBL" id="OC001331">
    <property type="protein sequence ID" value="CAD7259667.1"/>
    <property type="molecule type" value="Genomic_DNA"/>
</dbReference>
<dbReference type="AlphaFoldDB" id="A0A7R9FZ28"/>
<protein>
    <submittedName>
        <fullName evidence="1">Uncharacterized protein</fullName>
    </submittedName>
</protein>
<proteinExistence type="predicted"/>
<gene>
    <name evidence="1" type="ORF">TSIB3V08_LOCUS3869</name>
</gene>
<dbReference type="Gene3D" id="3.40.50.2300">
    <property type="match status" value="1"/>
</dbReference>
<name>A0A7R9FZ28_TIMSH</name>
<organism evidence="1">
    <name type="scientific">Timema shepardi</name>
    <name type="common">Walking stick</name>
    <dbReference type="NCBI Taxonomy" id="629360"/>
    <lineage>
        <taxon>Eukaryota</taxon>
        <taxon>Metazoa</taxon>
        <taxon>Ecdysozoa</taxon>
        <taxon>Arthropoda</taxon>
        <taxon>Hexapoda</taxon>
        <taxon>Insecta</taxon>
        <taxon>Pterygota</taxon>
        <taxon>Neoptera</taxon>
        <taxon>Polyneoptera</taxon>
        <taxon>Phasmatodea</taxon>
        <taxon>Timematodea</taxon>
        <taxon>Timematoidea</taxon>
        <taxon>Timematidae</taxon>
        <taxon>Timema</taxon>
    </lineage>
</organism>
<reference evidence="1" key="1">
    <citation type="submission" date="2020-11" db="EMBL/GenBank/DDBJ databases">
        <authorList>
            <person name="Tran Van P."/>
        </authorList>
    </citation>
    <scope>NUCLEOTIDE SEQUENCE</scope>
</reference>